<evidence type="ECO:0000313" key="4">
    <source>
        <dbReference type="Proteomes" id="UP000646365"/>
    </source>
</evidence>
<protein>
    <recommendedName>
        <fullName evidence="2">BD-FAE-like domain-containing protein</fullName>
    </recommendedName>
</protein>
<organism evidence="3 4">
    <name type="scientific">Aliidongia dinghuensis</name>
    <dbReference type="NCBI Taxonomy" id="1867774"/>
    <lineage>
        <taxon>Bacteria</taxon>
        <taxon>Pseudomonadati</taxon>
        <taxon>Pseudomonadota</taxon>
        <taxon>Alphaproteobacteria</taxon>
        <taxon>Rhodospirillales</taxon>
        <taxon>Dongiaceae</taxon>
        <taxon>Aliidongia</taxon>
    </lineage>
</organism>
<comment type="caution">
    <text evidence="3">The sequence shown here is derived from an EMBL/GenBank/DDBJ whole genome shotgun (WGS) entry which is preliminary data.</text>
</comment>
<dbReference type="AlphaFoldDB" id="A0A8J3E373"/>
<gene>
    <name evidence="3" type="ORF">GCM10011611_07210</name>
</gene>
<proteinExistence type="predicted"/>
<dbReference type="PANTHER" id="PTHR48081:SF33">
    <property type="entry name" value="KYNURENINE FORMAMIDASE"/>
    <property type="match status" value="1"/>
</dbReference>
<evidence type="ECO:0000313" key="3">
    <source>
        <dbReference type="EMBL" id="GGF04383.1"/>
    </source>
</evidence>
<reference evidence="3" key="2">
    <citation type="submission" date="2020-09" db="EMBL/GenBank/DDBJ databases">
        <authorList>
            <person name="Sun Q."/>
            <person name="Zhou Y."/>
        </authorList>
    </citation>
    <scope>NUCLEOTIDE SEQUENCE</scope>
    <source>
        <strain evidence="3">CGMCC 1.15725</strain>
    </source>
</reference>
<evidence type="ECO:0000256" key="1">
    <source>
        <dbReference type="ARBA" id="ARBA00022801"/>
    </source>
</evidence>
<keyword evidence="4" id="KW-1185">Reference proteome</keyword>
<dbReference type="GO" id="GO:0016787">
    <property type="term" value="F:hydrolase activity"/>
    <property type="evidence" value="ECO:0007669"/>
    <property type="project" value="UniProtKB-KW"/>
</dbReference>
<sequence>MLSNADQLASFPVHVERGLVYATLDGIALAGDFYRPETMAAAPVVVAVHGGGWKLGSARFYQYWGPFLAARGIALFAIDYRLVEDGRHRYPAAVDDVRAAVAFVRAQAPRLGIDAERIALVGDSAGAHLAALVALTDEPGIKAAVTVYGVYDLVAQWQHDLAARPHDQITEIFMGISPLEDRLAYLAASPLSHVTRRRSRTAFLVAWGTADDVVAWQTQSQPFVTALKQAGCFVRTVPITDAPHFWMSDPLDDPYGYPARLAPALLRFLQERL</sequence>
<dbReference type="SUPFAM" id="SSF53474">
    <property type="entry name" value="alpha/beta-Hydrolases"/>
    <property type="match status" value="1"/>
</dbReference>
<evidence type="ECO:0000259" key="2">
    <source>
        <dbReference type="Pfam" id="PF20434"/>
    </source>
</evidence>
<reference evidence="3" key="1">
    <citation type="journal article" date="2014" name="Int. J. Syst. Evol. Microbiol.">
        <title>Complete genome sequence of Corynebacterium casei LMG S-19264T (=DSM 44701T), isolated from a smear-ripened cheese.</title>
        <authorList>
            <consortium name="US DOE Joint Genome Institute (JGI-PGF)"/>
            <person name="Walter F."/>
            <person name="Albersmeier A."/>
            <person name="Kalinowski J."/>
            <person name="Ruckert C."/>
        </authorList>
    </citation>
    <scope>NUCLEOTIDE SEQUENCE</scope>
    <source>
        <strain evidence="3">CGMCC 1.15725</strain>
    </source>
</reference>
<name>A0A8J3E373_9PROT</name>
<keyword evidence="1" id="KW-0378">Hydrolase</keyword>
<dbReference type="InterPro" id="IPR050300">
    <property type="entry name" value="GDXG_lipolytic_enzyme"/>
</dbReference>
<accession>A0A8J3E373</accession>
<dbReference type="RefSeq" id="WP_189042637.1">
    <property type="nucleotide sequence ID" value="NZ_BMJQ01000002.1"/>
</dbReference>
<dbReference type="Pfam" id="PF20434">
    <property type="entry name" value="BD-FAE"/>
    <property type="match status" value="1"/>
</dbReference>
<dbReference type="InterPro" id="IPR029058">
    <property type="entry name" value="AB_hydrolase_fold"/>
</dbReference>
<dbReference type="Proteomes" id="UP000646365">
    <property type="component" value="Unassembled WGS sequence"/>
</dbReference>
<dbReference type="EMBL" id="BMJQ01000002">
    <property type="protein sequence ID" value="GGF04383.1"/>
    <property type="molecule type" value="Genomic_DNA"/>
</dbReference>
<dbReference type="InterPro" id="IPR049492">
    <property type="entry name" value="BD-FAE-like_dom"/>
</dbReference>
<dbReference type="Gene3D" id="3.40.50.1820">
    <property type="entry name" value="alpha/beta hydrolase"/>
    <property type="match status" value="1"/>
</dbReference>
<feature type="domain" description="BD-FAE-like" evidence="2">
    <location>
        <begin position="32"/>
        <end position="226"/>
    </location>
</feature>
<dbReference type="PANTHER" id="PTHR48081">
    <property type="entry name" value="AB HYDROLASE SUPERFAMILY PROTEIN C4A8.06C"/>
    <property type="match status" value="1"/>
</dbReference>